<dbReference type="Proteomes" id="UP001409585">
    <property type="component" value="Unassembled WGS sequence"/>
</dbReference>
<dbReference type="AlphaFoldDB" id="A0AAV3TZF2"/>
<dbReference type="PROSITE" id="PS50005">
    <property type="entry name" value="TPR"/>
    <property type="match status" value="2"/>
</dbReference>
<feature type="repeat" description="TPR" evidence="1">
    <location>
        <begin position="150"/>
        <end position="183"/>
    </location>
</feature>
<evidence type="ECO:0000313" key="3">
    <source>
        <dbReference type="Proteomes" id="UP001409585"/>
    </source>
</evidence>
<reference evidence="3" key="1">
    <citation type="journal article" date="2019" name="Int. J. Syst. Evol. Microbiol.">
        <title>The Global Catalogue of Microorganisms (GCM) 10K type strain sequencing project: providing services to taxonomists for standard genome sequencing and annotation.</title>
        <authorList>
            <consortium name="The Broad Institute Genomics Platform"/>
            <consortium name="The Broad Institute Genome Sequencing Center for Infectious Disease"/>
            <person name="Wu L."/>
            <person name="Ma J."/>
        </authorList>
    </citation>
    <scope>NUCLEOTIDE SEQUENCE [LARGE SCALE GENOMIC DNA]</scope>
    <source>
        <strain evidence="3">JCM 19134</strain>
    </source>
</reference>
<dbReference type="InterPro" id="IPR013360">
    <property type="entry name" value="Pilus_4_PilW"/>
</dbReference>
<keyword evidence="1" id="KW-0802">TPR repeat</keyword>
<dbReference type="EMBL" id="BAABLX010000007">
    <property type="protein sequence ID" value="GAA4935932.1"/>
    <property type="molecule type" value="Genomic_DNA"/>
</dbReference>
<dbReference type="GO" id="GO:0006417">
    <property type="term" value="P:regulation of translation"/>
    <property type="evidence" value="ECO:0007669"/>
    <property type="project" value="TreeGrafter"/>
</dbReference>
<dbReference type="PANTHER" id="PTHR44917">
    <property type="entry name" value="PROTEIN HIGH CHLOROPHYLL FLUORESCENT 107"/>
    <property type="match status" value="1"/>
</dbReference>
<accession>A0AAV3TZF2</accession>
<dbReference type="Pfam" id="PF13424">
    <property type="entry name" value="TPR_12"/>
    <property type="match status" value="1"/>
</dbReference>
<dbReference type="SUPFAM" id="SSF48452">
    <property type="entry name" value="TPR-like"/>
    <property type="match status" value="1"/>
</dbReference>
<sequence length="263" mass="29649">MLAQDMNNIINRSLQGLMGLAGVLVLVGCVTTSSGPVKNIDKDKALDTRIQLILSYIRQGNRDLARSSLSKAKAINAEDPRINNATALLYQLEGEPARAEEEFKKALRKDSDFAAAYNNYGVFLLSKERYEEALSQFQNAADNLDYDRRDMALTNLAYTAQRLGMQDKAKADFEQAIRLNPRSFSALVALAEIEFEQRNYANAKAYLNRAGRFNKPTAKALWLGIRLERVFGNQDKEASLALALKNLYPYSSEYLEYKRLLDE</sequence>
<gene>
    <name evidence="2" type="primary">pilW</name>
    <name evidence="2" type="ORF">GCM10025791_11980</name>
</gene>
<dbReference type="Gene3D" id="1.25.40.10">
    <property type="entry name" value="Tetratricopeptide repeat domain"/>
    <property type="match status" value="1"/>
</dbReference>
<dbReference type="SMART" id="SM00028">
    <property type="entry name" value="TPR"/>
    <property type="match status" value="5"/>
</dbReference>
<keyword evidence="3" id="KW-1185">Reference proteome</keyword>
<feature type="repeat" description="TPR" evidence="1">
    <location>
        <begin position="114"/>
        <end position="147"/>
    </location>
</feature>
<dbReference type="GO" id="GO:0003727">
    <property type="term" value="F:single-stranded RNA binding"/>
    <property type="evidence" value="ECO:0007669"/>
    <property type="project" value="TreeGrafter"/>
</dbReference>
<dbReference type="InterPro" id="IPR044624">
    <property type="entry name" value="Mbb1-like"/>
</dbReference>
<evidence type="ECO:0000256" key="1">
    <source>
        <dbReference type="PROSITE-ProRule" id="PRU00339"/>
    </source>
</evidence>
<proteinExistence type="predicted"/>
<dbReference type="NCBIfam" id="TIGR02521">
    <property type="entry name" value="type_IV_pilW"/>
    <property type="match status" value="1"/>
</dbReference>
<dbReference type="InterPro" id="IPR011990">
    <property type="entry name" value="TPR-like_helical_dom_sf"/>
</dbReference>
<comment type="caution">
    <text evidence="2">The sequence shown here is derived from an EMBL/GenBank/DDBJ whole genome shotgun (WGS) entry which is preliminary data.</text>
</comment>
<dbReference type="GO" id="GO:0006397">
    <property type="term" value="P:mRNA processing"/>
    <property type="evidence" value="ECO:0007669"/>
    <property type="project" value="InterPro"/>
</dbReference>
<name>A0AAV3TZF2_9ALTE</name>
<organism evidence="2 3">
    <name type="scientific">Halioxenophilus aromaticivorans</name>
    <dbReference type="NCBI Taxonomy" id="1306992"/>
    <lineage>
        <taxon>Bacteria</taxon>
        <taxon>Pseudomonadati</taxon>
        <taxon>Pseudomonadota</taxon>
        <taxon>Gammaproteobacteria</taxon>
        <taxon>Alteromonadales</taxon>
        <taxon>Alteromonadaceae</taxon>
        <taxon>Halioxenophilus</taxon>
    </lineage>
</organism>
<evidence type="ECO:0000313" key="2">
    <source>
        <dbReference type="EMBL" id="GAA4935932.1"/>
    </source>
</evidence>
<protein>
    <submittedName>
        <fullName evidence="2">Type IV pilus biogenesis/stability protein PilW</fullName>
    </submittedName>
</protein>
<dbReference type="GO" id="GO:0003729">
    <property type="term" value="F:mRNA binding"/>
    <property type="evidence" value="ECO:0007669"/>
    <property type="project" value="InterPro"/>
</dbReference>
<dbReference type="InterPro" id="IPR019734">
    <property type="entry name" value="TPR_rpt"/>
</dbReference>
<dbReference type="PANTHER" id="PTHR44917:SF1">
    <property type="entry name" value="PROTEIN HIGH CHLOROPHYLL FLUORESCENT 107"/>
    <property type="match status" value="1"/>
</dbReference>